<evidence type="ECO:0000259" key="9">
    <source>
        <dbReference type="Pfam" id="PF11412"/>
    </source>
</evidence>
<evidence type="ECO:0008006" key="12">
    <source>
        <dbReference type="Google" id="ProtNLM"/>
    </source>
</evidence>
<dbReference type="InterPro" id="IPR028250">
    <property type="entry name" value="DsbDN"/>
</dbReference>
<keyword evidence="4 6" id="KW-1133">Transmembrane helix</keyword>
<dbReference type="Pfam" id="PF11412">
    <property type="entry name" value="DsbD_N"/>
    <property type="match status" value="1"/>
</dbReference>
<dbReference type="Gene3D" id="3.40.30.10">
    <property type="entry name" value="Glutaredoxin"/>
    <property type="match status" value="1"/>
</dbReference>
<feature type="transmembrane region" description="Helical" evidence="6">
    <location>
        <begin position="445"/>
        <end position="469"/>
    </location>
</feature>
<keyword evidence="7" id="KW-0732">Signal</keyword>
<dbReference type="InterPro" id="IPR035671">
    <property type="entry name" value="DsbD_gamma"/>
</dbReference>
<feature type="transmembrane region" description="Helical" evidence="6">
    <location>
        <begin position="351"/>
        <end position="370"/>
    </location>
</feature>
<dbReference type="Pfam" id="PF13899">
    <property type="entry name" value="Thioredoxin_7"/>
    <property type="match status" value="1"/>
</dbReference>
<evidence type="ECO:0000259" key="8">
    <source>
        <dbReference type="Pfam" id="PF02683"/>
    </source>
</evidence>
<feature type="transmembrane region" description="Helical" evidence="6">
    <location>
        <begin position="306"/>
        <end position="330"/>
    </location>
</feature>
<reference evidence="10 11" key="1">
    <citation type="journal article" date="2020" name="Microorganisms">
        <title>Osmotic Adaptation and Compatible Solute Biosynthesis of Phototrophic Bacteria as Revealed from Genome Analyses.</title>
        <authorList>
            <person name="Imhoff J.F."/>
            <person name="Rahn T."/>
            <person name="Kunzel S."/>
            <person name="Keller A."/>
            <person name="Neulinger S.C."/>
        </authorList>
    </citation>
    <scope>NUCLEOTIDE SEQUENCE [LARGE SCALE GENOMIC DNA]</scope>
    <source>
        <strain evidence="10 11">DSM 9895</strain>
    </source>
</reference>
<comment type="caution">
    <text evidence="10">The sequence shown here is derived from an EMBL/GenBank/DDBJ whole genome shotgun (WGS) entry which is preliminary data.</text>
</comment>
<organism evidence="10 11">
    <name type="scientific">Rhodovibrio sodomensis</name>
    <dbReference type="NCBI Taxonomy" id="1088"/>
    <lineage>
        <taxon>Bacteria</taxon>
        <taxon>Pseudomonadati</taxon>
        <taxon>Pseudomonadota</taxon>
        <taxon>Alphaproteobacteria</taxon>
        <taxon>Rhodospirillales</taxon>
        <taxon>Rhodovibrionaceae</taxon>
        <taxon>Rhodovibrio</taxon>
    </lineage>
</organism>
<keyword evidence="2 6" id="KW-0812">Transmembrane</keyword>
<feature type="domain" description="Cytochrome C biogenesis protein transmembrane" evidence="8">
    <location>
        <begin position="309"/>
        <end position="530"/>
    </location>
</feature>
<dbReference type="Proteomes" id="UP001296873">
    <property type="component" value="Unassembled WGS sequence"/>
</dbReference>
<dbReference type="InterPro" id="IPR003834">
    <property type="entry name" value="Cyt_c_assmbl_TM_dom"/>
</dbReference>
<dbReference type="PANTHER" id="PTHR32234">
    <property type="entry name" value="THIOL:DISULFIDE INTERCHANGE PROTEIN DSBD"/>
    <property type="match status" value="1"/>
</dbReference>
<evidence type="ECO:0000256" key="3">
    <source>
        <dbReference type="ARBA" id="ARBA00022748"/>
    </source>
</evidence>
<proteinExistence type="predicted"/>
<evidence type="ECO:0000256" key="1">
    <source>
        <dbReference type="ARBA" id="ARBA00004141"/>
    </source>
</evidence>
<evidence type="ECO:0000256" key="4">
    <source>
        <dbReference type="ARBA" id="ARBA00022989"/>
    </source>
</evidence>
<feature type="transmembrane region" description="Helical" evidence="6">
    <location>
        <begin position="390"/>
        <end position="412"/>
    </location>
</feature>
<keyword evidence="3" id="KW-0201">Cytochrome c-type biogenesis</keyword>
<dbReference type="PANTHER" id="PTHR32234:SF3">
    <property type="entry name" value="SUPPRESSION OF COPPER SENSITIVITY PROTEIN"/>
    <property type="match status" value="1"/>
</dbReference>
<evidence type="ECO:0000256" key="5">
    <source>
        <dbReference type="ARBA" id="ARBA00023136"/>
    </source>
</evidence>
<sequence>MLAALLLAAAPPLQAASSDWASNEQGRLRLVSASQGTGASAQLRLGLQFQMADGWKIYWRSPGEAGYPPQVDWSGSQNLETAKIRWPVPHRFELFGLQTFGYAGEVVLPVDARAQDPSKPVRVEAKVDYLTCAEICVPRKATLALTLPADAGGPSQQAHLIDQFRDRVPGEGAAAGLDLRQARLVSGGDQPVLELTTHAQPPFRSPDAIVEGLPETKFGKPAVTLNDGGREAVLRLTGERGRLAEGTLAGKTVTVTLFDGKRGLERQITLGADRADAGAVSTASPGGTDTGGGLTWTGPRVAAADYAAILGLAVLGGLILNLMPCVLPVLSLKLLSVIGQGGRERRHVRQSFLASAAGIVTCFLLLAAGAAGLKAAGLAVGWGVQFQQPLFLVALTLILTLFACNLFGVFEIQLPGRLTDRLARAGGAPAAPGHREGLAGHFATGMFATLLATPCSAPFLGTAIGFALSRGLLEILAIFLALGIGLALPYLAVAAVPALAAKLPRPGRWMIAVRRVLGVALAGTAVWLLSVLAAEDGQLTALVVAGLLVALGALIALRLKLAGGLRRAVPAGAAVLALAAFAAPLTLQAPADARGPATAGAEDAADWRPLDRGAIDRLVADGKVVFVDVTAEWCITCQVNKKLVLDSETVQARLDQPGVVRMRADWTKPSDRIANYLASFGRYGIPFNAVYGPGAPDGIALPELLNTSGVLDAIERARGRQTARR</sequence>
<feature type="chain" id="PRO_5046896329" description="Copper resistance protein" evidence="7">
    <location>
        <begin position="16"/>
        <end position="725"/>
    </location>
</feature>
<evidence type="ECO:0000256" key="2">
    <source>
        <dbReference type="ARBA" id="ARBA00022692"/>
    </source>
</evidence>
<keyword evidence="5 6" id="KW-0472">Membrane</keyword>
<feature type="signal peptide" evidence="7">
    <location>
        <begin position="1"/>
        <end position="15"/>
    </location>
</feature>
<dbReference type="SUPFAM" id="SSF52833">
    <property type="entry name" value="Thioredoxin-like"/>
    <property type="match status" value="1"/>
</dbReference>
<feature type="transmembrane region" description="Helical" evidence="6">
    <location>
        <begin position="569"/>
        <end position="587"/>
    </location>
</feature>
<feature type="transmembrane region" description="Helical" evidence="6">
    <location>
        <begin position="512"/>
        <end position="533"/>
    </location>
</feature>
<feature type="domain" description="Thiol:disulfide interchange protein DsbD N-terminal" evidence="9">
    <location>
        <begin position="40"/>
        <end position="146"/>
    </location>
</feature>
<name>A0ABS1DJV8_9PROT</name>
<dbReference type="InterPro" id="IPR036249">
    <property type="entry name" value="Thioredoxin-like_sf"/>
</dbReference>
<feature type="transmembrane region" description="Helical" evidence="6">
    <location>
        <begin position="539"/>
        <end position="557"/>
    </location>
</feature>
<evidence type="ECO:0000256" key="7">
    <source>
        <dbReference type="SAM" id="SignalP"/>
    </source>
</evidence>
<feature type="transmembrane region" description="Helical" evidence="6">
    <location>
        <begin position="475"/>
        <end position="500"/>
    </location>
</feature>
<evidence type="ECO:0000313" key="11">
    <source>
        <dbReference type="Proteomes" id="UP001296873"/>
    </source>
</evidence>
<dbReference type="CDD" id="cd02953">
    <property type="entry name" value="DsbDgamma"/>
    <property type="match status" value="1"/>
</dbReference>
<dbReference type="Pfam" id="PF02683">
    <property type="entry name" value="DsbD_TM"/>
    <property type="match status" value="1"/>
</dbReference>
<dbReference type="EMBL" id="NRRL01000114">
    <property type="protein sequence ID" value="MBK1670752.1"/>
    <property type="molecule type" value="Genomic_DNA"/>
</dbReference>
<keyword evidence="11" id="KW-1185">Reference proteome</keyword>
<comment type="subcellular location">
    <subcellularLocation>
        <location evidence="1">Membrane</location>
        <topology evidence="1">Multi-pass membrane protein</topology>
    </subcellularLocation>
</comment>
<gene>
    <name evidence="10" type="ORF">CKO28_22295</name>
</gene>
<evidence type="ECO:0000256" key="6">
    <source>
        <dbReference type="SAM" id="Phobius"/>
    </source>
</evidence>
<evidence type="ECO:0000313" key="10">
    <source>
        <dbReference type="EMBL" id="MBK1670752.1"/>
    </source>
</evidence>
<protein>
    <recommendedName>
        <fullName evidence="12">Copper resistance protein</fullName>
    </recommendedName>
</protein>
<accession>A0ABS1DJV8</accession>